<dbReference type="EMBL" id="JYDL01000078">
    <property type="protein sequence ID" value="KRX18069.1"/>
    <property type="molecule type" value="Genomic_DNA"/>
</dbReference>
<evidence type="ECO:0000313" key="7">
    <source>
        <dbReference type="EMBL" id="KRX18069.1"/>
    </source>
</evidence>
<keyword evidence="5" id="KW-0812">Transmembrane</keyword>
<dbReference type="OrthoDB" id="440325at2759"/>
<keyword evidence="8" id="KW-1185">Reference proteome</keyword>
<dbReference type="Pfam" id="PF00171">
    <property type="entry name" value="Aldedh"/>
    <property type="match status" value="1"/>
</dbReference>
<dbReference type="SUPFAM" id="SSF53720">
    <property type="entry name" value="ALDH-like"/>
    <property type="match status" value="1"/>
</dbReference>
<evidence type="ECO:0000256" key="3">
    <source>
        <dbReference type="PIRNR" id="PIRNR036492"/>
    </source>
</evidence>
<dbReference type="PANTHER" id="PTHR43570:SF16">
    <property type="entry name" value="ALDEHYDE DEHYDROGENASE TYPE III, ISOFORM Q"/>
    <property type="match status" value="1"/>
</dbReference>
<dbReference type="InterPro" id="IPR012394">
    <property type="entry name" value="Aldehyde_DH_NAD(P)"/>
</dbReference>
<keyword evidence="5" id="KW-0472">Membrane</keyword>
<feature type="transmembrane region" description="Helical" evidence="5">
    <location>
        <begin position="295"/>
        <end position="318"/>
    </location>
</feature>
<dbReference type="InterPro" id="IPR016163">
    <property type="entry name" value="Ald_DH_C"/>
</dbReference>
<dbReference type="PANTHER" id="PTHR43570">
    <property type="entry name" value="ALDEHYDE DEHYDROGENASE"/>
    <property type="match status" value="1"/>
</dbReference>
<keyword evidence="2 3" id="KW-0560">Oxidoreductase</keyword>
<evidence type="ECO:0000256" key="5">
    <source>
        <dbReference type="SAM" id="Phobius"/>
    </source>
</evidence>
<dbReference type="Gene3D" id="3.40.309.10">
    <property type="entry name" value="Aldehyde Dehydrogenase, Chain A, domain 2"/>
    <property type="match status" value="1"/>
</dbReference>
<gene>
    <name evidence="7" type="primary">ALDH3A1</name>
    <name evidence="7" type="ORF">T07_2819</name>
</gene>
<evidence type="ECO:0000256" key="4">
    <source>
        <dbReference type="PIRSR" id="PIRSR036492-1"/>
    </source>
</evidence>
<comment type="similarity">
    <text evidence="1 3">Belongs to the aldehyde dehydrogenase family.</text>
</comment>
<feature type="transmembrane region" description="Helical" evidence="5">
    <location>
        <begin position="487"/>
        <end position="504"/>
    </location>
</feature>
<dbReference type="AlphaFoldDB" id="A0A0V0RV19"/>
<dbReference type="GO" id="GO:0006081">
    <property type="term" value="P:aldehyde metabolic process"/>
    <property type="evidence" value="ECO:0007669"/>
    <property type="project" value="InterPro"/>
</dbReference>
<reference evidence="7 8" key="1">
    <citation type="submission" date="2015-01" db="EMBL/GenBank/DDBJ databases">
        <title>Evolution of Trichinella species and genotypes.</title>
        <authorList>
            <person name="Korhonen P.K."/>
            <person name="Edoardo P."/>
            <person name="Giuseppe L.R."/>
            <person name="Gasser R.B."/>
        </authorList>
    </citation>
    <scope>NUCLEOTIDE SEQUENCE [LARGE SCALE GENOMIC DNA]</scope>
    <source>
        <strain evidence="7">ISS37</strain>
    </source>
</reference>
<keyword evidence="5" id="KW-1133">Transmembrane helix</keyword>
<evidence type="ECO:0000256" key="1">
    <source>
        <dbReference type="ARBA" id="ARBA00009986"/>
    </source>
</evidence>
<name>A0A0V0RV19_9BILA</name>
<evidence type="ECO:0000259" key="6">
    <source>
        <dbReference type="Pfam" id="PF00171"/>
    </source>
</evidence>
<dbReference type="GO" id="GO:0005737">
    <property type="term" value="C:cytoplasm"/>
    <property type="evidence" value="ECO:0007669"/>
    <property type="project" value="TreeGrafter"/>
</dbReference>
<dbReference type="Proteomes" id="UP000054630">
    <property type="component" value="Unassembled WGS sequence"/>
</dbReference>
<dbReference type="FunFam" id="3.40.605.10:FF:000004">
    <property type="entry name" value="Aldehyde dehydrogenase"/>
    <property type="match status" value="1"/>
</dbReference>
<dbReference type="PIRSF" id="PIRSF036492">
    <property type="entry name" value="ALDH"/>
    <property type="match status" value="1"/>
</dbReference>
<feature type="active site" evidence="4">
    <location>
        <position position="246"/>
    </location>
</feature>
<accession>A0A0V0RV19</accession>
<dbReference type="InterPro" id="IPR016162">
    <property type="entry name" value="Ald_DH_N"/>
</dbReference>
<dbReference type="GO" id="GO:0004029">
    <property type="term" value="F:aldehyde dehydrogenase (NAD+) activity"/>
    <property type="evidence" value="ECO:0007669"/>
    <property type="project" value="TreeGrafter"/>
</dbReference>
<protein>
    <recommendedName>
        <fullName evidence="3">Aldehyde dehydrogenase</fullName>
    </recommendedName>
</protein>
<organism evidence="7 8">
    <name type="scientific">Trichinella nelsoni</name>
    <dbReference type="NCBI Taxonomy" id="6336"/>
    <lineage>
        <taxon>Eukaryota</taxon>
        <taxon>Metazoa</taxon>
        <taxon>Ecdysozoa</taxon>
        <taxon>Nematoda</taxon>
        <taxon>Enoplea</taxon>
        <taxon>Dorylaimia</taxon>
        <taxon>Trichinellida</taxon>
        <taxon>Trichinellidae</taxon>
        <taxon>Trichinella</taxon>
    </lineage>
</organism>
<dbReference type="Gene3D" id="3.40.605.10">
    <property type="entry name" value="Aldehyde Dehydrogenase, Chain A, domain 1"/>
    <property type="match status" value="1"/>
</dbReference>
<evidence type="ECO:0000256" key="2">
    <source>
        <dbReference type="ARBA" id="ARBA00023002"/>
    </source>
</evidence>
<feature type="domain" description="Aldehyde dehydrogenase" evidence="6">
    <location>
        <begin position="9"/>
        <end position="447"/>
    </location>
</feature>
<feature type="active site" evidence="4">
    <location>
        <position position="211"/>
    </location>
</feature>
<evidence type="ECO:0000313" key="8">
    <source>
        <dbReference type="Proteomes" id="UP000054630"/>
    </source>
</evidence>
<sequence>MAVNYFTVVESLRKAFLSGKTRSEEFRQKQLAQLKCMLDEKADEMYDALYKDLHKSKEEAFFLEILFLYNEIEVAQKHLNNWMQPVTVDRNLLQLLDKAYIVKEPLGVVLIMSAWNYPIHLLLLPLVGALAAGNCVVLKPSEVAINTDKLITNIIPQYFDPDVVRVISGGVAETTSLLQCRFDHIFYTGSVSVGRIVMKAASDFLTPVTLELGGQCPAVVDQSVTDLETVAKRIAWARCLNAGQTCTAPDYVLCHQSIKNGLVEQIAVAFRKFYSNNAKQSKDFGRIINAARFRFAIIIIIIFFLTHFEYFSSIATLLQNCNILVGGRTDEADLYVEPTVVDANLNDPILENEIFGPILPVVGVKNIDDAIEFIRSKEKPLAVYLFSTDAKVAEKIKMTTSSGALVLNDAIVQMALETLPFGGVGNSGIGRYHGKYSFDTFTHEKSILERPLWGEKLLWMRYPPFNNSKVQWAERIFTRHPLPPRELTIFITAVIIFTLLLRCLV</sequence>
<dbReference type="STRING" id="6336.A0A0V0RV19"/>
<comment type="caution">
    <text evidence="7">The sequence shown here is derived from an EMBL/GenBank/DDBJ whole genome shotgun (WGS) entry which is preliminary data.</text>
</comment>
<proteinExistence type="inferred from homology"/>
<dbReference type="InterPro" id="IPR015590">
    <property type="entry name" value="Aldehyde_DH_dom"/>
</dbReference>
<dbReference type="InterPro" id="IPR016161">
    <property type="entry name" value="Ald_DH/histidinol_DH"/>
</dbReference>